<dbReference type="EMBL" id="QJSW01000011">
    <property type="protein sequence ID" value="PYE47895.1"/>
    <property type="molecule type" value="Genomic_DNA"/>
</dbReference>
<dbReference type="SUPFAM" id="SSF56801">
    <property type="entry name" value="Acetyl-CoA synthetase-like"/>
    <property type="match status" value="1"/>
</dbReference>
<evidence type="ECO:0000313" key="6">
    <source>
        <dbReference type="EMBL" id="PYE47895.1"/>
    </source>
</evidence>
<gene>
    <name evidence="6" type="ORF">DFQ00_111194</name>
    <name evidence="7" type="ORF">HUB98_24305</name>
</gene>
<dbReference type="Gene3D" id="3.30.300.30">
    <property type="match status" value="1"/>
</dbReference>
<keyword evidence="3" id="KW-1133">Transmembrane helix</keyword>
<keyword evidence="2 7" id="KW-0436">Ligase</keyword>
<dbReference type="Gene3D" id="3.40.50.12780">
    <property type="entry name" value="N-terminal domain of ligase-like"/>
    <property type="match status" value="1"/>
</dbReference>
<evidence type="ECO:0000256" key="3">
    <source>
        <dbReference type="SAM" id="Phobius"/>
    </source>
</evidence>
<feature type="domain" description="AMP-dependent synthetase/ligase" evidence="4">
    <location>
        <begin position="33"/>
        <end position="360"/>
    </location>
</feature>
<sequence length="490" mass="53940">MIRAMLCNPPKSTSLAMIENDMPVDYNTLIQKAAAIQRQLLTLDGEHVAVFLPNGSDYIAALCAALMCGKTVVPVHATLTSFEIAHLLEQTSTRVIVTCTALGTVLQYAEAEGTDLQLDVHIVYADQCVMDKHKTKLITIEVGKDHPMILSSTSGSTGDSKIVALSENNIIASLTGFMDKLQLEHSEQDRARFIVATPFTSIYGLMVVSLCLFHGFPIIITPEPFTLNRFYRVVQDHQVTHYEGGAVLLLMMEQTAKRSIPYDISSLKKVGFGGSKVSQETIHALCKTFPWITFAQGYGMTEASPLIAKNTSTAIEKMGSVGTAIMGEEIAIDVAGNITKAPYTEGEIVVSGPNVMLGYYNNPRATSEIIRNGYLYTGDMGYLDEDGFLYICGRKKNIIIVRGHNVFPEEIESCLLNSLLVKDCVVYGQSGSFGEEIICADIIPVHSQVHVDEIQRYLTSHLAHYKSPHKIQFVDYIKKVASGKNERRKN</sequence>
<evidence type="ECO:0000259" key="5">
    <source>
        <dbReference type="Pfam" id="PF13193"/>
    </source>
</evidence>
<keyword evidence="3" id="KW-0472">Membrane</keyword>
<evidence type="ECO:0000256" key="2">
    <source>
        <dbReference type="ARBA" id="ARBA00022598"/>
    </source>
</evidence>
<organism evidence="6 8">
    <name type="scientific">Paenibacillus barcinonensis</name>
    <dbReference type="NCBI Taxonomy" id="198119"/>
    <lineage>
        <taxon>Bacteria</taxon>
        <taxon>Bacillati</taxon>
        <taxon>Bacillota</taxon>
        <taxon>Bacilli</taxon>
        <taxon>Bacillales</taxon>
        <taxon>Paenibacillaceae</taxon>
        <taxon>Paenibacillus</taxon>
    </lineage>
</organism>
<dbReference type="OrthoDB" id="9757771at2"/>
<protein>
    <submittedName>
        <fullName evidence="7">Acyl--CoA ligase</fullName>
    </submittedName>
    <submittedName>
        <fullName evidence="6">Fatty-acyl-CoA synthase/long-chain acyl-CoA synthetase</fullName>
    </submittedName>
</protein>
<dbReference type="InterPro" id="IPR025110">
    <property type="entry name" value="AMP-bd_C"/>
</dbReference>
<evidence type="ECO:0000256" key="1">
    <source>
        <dbReference type="ARBA" id="ARBA00006432"/>
    </source>
</evidence>
<feature type="domain" description="AMP-binding enzyme C-terminal" evidence="5">
    <location>
        <begin position="410"/>
        <end position="484"/>
    </location>
</feature>
<name>A0A2V4V6H7_PAEBA</name>
<dbReference type="InterPro" id="IPR045851">
    <property type="entry name" value="AMP-bd_C_sf"/>
</dbReference>
<dbReference type="Proteomes" id="UP000509327">
    <property type="component" value="Chromosome"/>
</dbReference>
<accession>A0A2V4V6H7</accession>
<reference evidence="6 8" key="1">
    <citation type="submission" date="2018-06" db="EMBL/GenBank/DDBJ databases">
        <title>Genomic Encyclopedia of Type Strains, Phase III (KMG-III): the genomes of soil and plant-associated and newly described type strains.</title>
        <authorList>
            <person name="Whitman W."/>
        </authorList>
    </citation>
    <scope>NUCLEOTIDE SEQUENCE [LARGE SCALE GENOMIC DNA]</scope>
    <source>
        <strain evidence="6 8">CECT 7022</strain>
    </source>
</reference>
<feature type="transmembrane region" description="Helical" evidence="3">
    <location>
        <begin position="193"/>
        <end position="216"/>
    </location>
</feature>
<reference evidence="7 9" key="2">
    <citation type="submission" date="2020-06" db="EMBL/GenBank/DDBJ databases">
        <title>Complete genome of Paenibacillus barcinonensis KACC11450.</title>
        <authorList>
            <person name="Kim M."/>
            <person name="Park Y.-J."/>
            <person name="Shin J.-H."/>
        </authorList>
    </citation>
    <scope>NUCLEOTIDE SEQUENCE [LARGE SCALE GENOMIC DNA]</scope>
    <source>
        <strain evidence="7 9">KACC11450</strain>
    </source>
</reference>
<dbReference type="Pfam" id="PF00501">
    <property type="entry name" value="AMP-binding"/>
    <property type="match status" value="1"/>
</dbReference>
<dbReference type="GO" id="GO:0016405">
    <property type="term" value="F:CoA-ligase activity"/>
    <property type="evidence" value="ECO:0007669"/>
    <property type="project" value="TreeGrafter"/>
</dbReference>
<dbReference type="InterPro" id="IPR042099">
    <property type="entry name" value="ANL_N_sf"/>
</dbReference>
<evidence type="ECO:0000313" key="9">
    <source>
        <dbReference type="Proteomes" id="UP000509327"/>
    </source>
</evidence>
<dbReference type="InterPro" id="IPR000873">
    <property type="entry name" value="AMP-dep_synth/lig_dom"/>
</dbReference>
<dbReference type="Pfam" id="PF13193">
    <property type="entry name" value="AMP-binding_C"/>
    <property type="match status" value="1"/>
</dbReference>
<dbReference type="RefSeq" id="WP_110897801.1">
    <property type="nucleotide sequence ID" value="NZ_CP054614.1"/>
</dbReference>
<comment type="similarity">
    <text evidence="1">Belongs to the ATP-dependent AMP-binding enzyme family.</text>
</comment>
<dbReference type="PANTHER" id="PTHR24096:SF149">
    <property type="entry name" value="AMP-BINDING DOMAIN-CONTAINING PROTEIN-RELATED"/>
    <property type="match status" value="1"/>
</dbReference>
<dbReference type="Proteomes" id="UP000247790">
    <property type="component" value="Unassembled WGS sequence"/>
</dbReference>
<evidence type="ECO:0000313" key="7">
    <source>
        <dbReference type="EMBL" id="QKS59022.1"/>
    </source>
</evidence>
<keyword evidence="9" id="KW-1185">Reference proteome</keyword>
<dbReference type="EMBL" id="CP054614">
    <property type="protein sequence ID" value="QKS59022.1"/>
    <property type="molecule type" value="Genomic_DNA"/>
</dbReference>
<dbReference type="AlphaFoldDB" id="A0A2V4V6H7"/>
<evidence type="ECO:0000313" key="8">
    <source>
        <dbReference type="Proteomes" id="UP000247790"/>
    </source>
</evidence>
<proteinExistence type="inferred from homology"/>
<evidence type="ECO:0000259" key="4">
    <source>
        <dbReference type="Pfam" id="PF00501"/>
    </source>
</evidence>
<keyword evidence="3" id="KW-0812">Transmembrane</keyword>
<dbReference type="PANTHER" id="PTHR24096">
    <property type="entry name" value="LONG-CHAIN-FATTY-ACID--COA LIGASE"/>
    <property type="match status" value="1"/>
</dbReference>